<evidence type="ECO:0000256" key="1">
    <source>
        <dbReference type="ARBA" id="ARBA00000085"/>
    </source>
</evidence>
<protein>
    <recommendedName>
        <fullName evidence="2">histidine kinase</fullName>
        <ecNumber evidence="2">2.7.13.3</ecNumber>
    </recommendedName>
</protein>
<keyword evidence="4 8" id="KW-0418">Kinase</keyword>
<dbReference type="Pfam" id="PF01590">
    <property type="entry name" value="GAF"/>
    <property type="match status" value="1"/>
</dbReference>
<evidence type="ECO:0000256" key="4">
    <source>
        <dbReference type="ARBA" id="ARBA00022777"/>
    </source>
</evidence>
<keyword evidence="3" id="KW-0597">Phosphoprotein</keyword>
<dbReference type="SMART" id="SM00065">
    <property type="entry name" value="GAF"/>
    <property type="match status" value="1"/>
</dbReference>
<proteinExistence type="predicted"/>
<evidence type="ECO:0000256" key="5">
    <source>
        <dbReference type="ARBA" id="ARBA00023012"/>
    </source>
</evidence>
<dbReference type="EMBL" id="CP098611">
    <property type="protein sequence ID" value="USR89679.1"/>
    <property type="molecule type" value="Genomic_DNA"/>
</dbReference>
<dbReference type="Proteomes" id="UP001056708">
    <property type="component" value="Chromosome"/>
</dbReference>
<dbReference type="Gene3D" id="3.30.565.10">
    <property type="entry name" value="Histidine kinase-like ATPase, C-terminal domain"/>
    <property type="match status" value="1"/>
</dbReference>
<evidence type="ECO:0000256" key="2">
    <source>
        <dbReference type="ARBA" id="ARBA00012438"/>
    </source>
</evidence>
<keyword evidence="4 8" id="KW-0808">Transferase</keyword>
<organism evidence="8 9">
    <name type="scientific">Phormidium yuhuli AB48</name>
    <dbReference type="NCBI Taxonomy" id="2940671"/>
    <lineage>
        <taxon>Bacteria</taxon>
        <taxon>Bacillati</taxon>
        <taxon>Cyanobacteriota</taxon>
        <taxon>Cyanophyceae</taxon>
        <taxon>Oscillatoriophycideae</taxon>
        <taxon>Oscillatoriales</taxon>
        <taxon>Oscillatoriaceae</taxon>
        <taxon>Phormidium</taxon>
        <taxon>Phormidium yuhuli</taxon>
    </lineage>
</organism>
<dbReference type="SMART" id="SM00387">
    <property type="entry name" value="HATPase_c"/>
    <property type="match status" value="1"/>
</dbReference>
<dbReference type="InterPro" id="IPR005467">
    <property type="entry name" value="His_kinase_dom"/>
</dbReference>
<dbReference type="PROSITE" id="PS50109">
    <property type="entry name" value="HIS_KIN"/>
    <property type="match status" value="1"/>
</dbReference>
<keyword evidence="5" id="KW-0902">Two-component regulatory system</keyword>
<evidence type="ECO:0000313" key="9">
    <source>
        <dbReference type="Proteomes" id="UP001056708"/>
    </source>
</evidence>
<dbReference type="PANTHER" id="PTHR43102:SF2">
    <property type="entry name" value="GAF DOMAIN-CONTAINING PROTEIN"/>
    <property type="match status" value="1"/>
</dbReference>
<evidence type="ECO:0000259" key="7">
    <source>
        <dbReference type="PROSITE" id="PS50109"/>
    </source>
</evidence>
<dbReference type="SUPFAM" id="SSF55781">
    <property type="entry name" value="GAF domain-like"/>
    <property type="match status" value="1"/>
</dbReference>
<keyword evidence="6" id="KW-0175">Coiled coil</keyword>
<dbReference type="SUPFAM" id="SSF47384">
    <property type="entry name" value="Homodimeric domain of signal transducing histidine kinase"/>
    <property type="match status" value="1"/>
</dbReference>
<name>A0ABY5AN65_9CYAN</name>
<dbReference type="InterPro" id="IPR036890">
    <property type="entry name" value="HATPase_C_sf"/>
</dbReference>
<dbReference type="SUPFAM" id="SSF55874">
    <property type="entry name" value="ATPase domain of HSP90 chaperone/DNA topoisomerase II/histidine kinase"/>
    <property type="match status" value="1"/>
</dbReference>
<dbReference type="EC" id="2.7.13.3" evidence="2"/>
<evidence type="ECO:0000256" key="3">
    <source>
        <dbReference type="ARBA" id="ARBA00022553"/>
    </source>
</evidence>
<sequence length="464" mass="51556">MPAAPYPENEAERQKALEQYNLLDTLPEQAFDDITLLAAHVCQTPIALVSLIDHDRQWFKSKVGIDAEETPRAQAFCAHTILEPANVLVVPDARVDPRFADNPFVTGMPEIRFYAGAPLQTPGGQAVGTLCTVDTKPRGLTPEQIQGLQALSRQVVAQMELRRNVKQLSQTLEKLQRTQASLIQTEKMSALGRFVAGIAHEINNPVSFILGNLPHAQSYTEELLELLHLYQAAYPQPKSPVAVKLDDLDLDYIAEDFFKLLNSIKFGAIRIEKIVKSLRTFSNLHEADIKSVQLREHLDNALDLSLSQLQDSLNPFKIEIIKHYQDLPPLVCNIAELNQVLISLISNAMDALQERVEQTPDESSSSDYQPTLTLTTDQATDETGRDFITLTIEDNGIGIELDKQDKIFDPFYSSKPVGKGTGLGLTSSYEIVVKQHQGKLLLNSTPGQGSRFSIWLPTDLPLPD</sequence>
<dbReference type="Gene3D" id="3.30.450.40">
    <property type="match status" value="1"/>
</dbReference>
<feature type="domain" description="Histidine kinase" evidence="7">
    <location>
        <begin position="197"/>
        <end position="460"/>
    </location>
</feature>
<dbReference type="PANTHER" id="PTHR43102">
    <property type="entry name" value="SLR1143 PROTEIN"/>
    <property type="match status" value="1"/>
</dbReference>
<dbReference type="GO" id="GO:0016301">
    <property type="term" value="F:kinase activity"/>
    <property type="evidence" value="ECO:0007669"/>
    <property type="project" value="UniProtKB-KW"/>
</dbReference>
<accession>A0ABY5AN65</accession>
<dbReference type="InterPro" id="IPR003594">
    <property type="entry name" value="HATPase_dom"/>
</dbReference>
<dbReference type="InterPro" id="IPR003661">
    <property type="entry name" value="HisK_dim/P_dom"/>
</dbReference>
<dbReference type="InterPro" id="IPR003018">
    <property type="entry name" value="GAF"/>
</dbReference>
<feature type="coiled-coil region" evidence="6">
    <location>
        <begin position="158"/>
        <end position="185"/>
    </location>
</feature>
<dbReference type="RefSeq" id="WP_252660643.1">
    <property type="nucleotide sequence ID" value="NZ_CP098611.1"/>
</dbReference>
<dbReference type="InterPro" id="IPR004358">
    <property type="entry name" value="Sig_transdc_His_kin-like_C"/>
</dbReference>
<gene>
    <name evidence="8" type="ORF">NEA10_12400</name>
</gene>
<keyword evidence="9" id="KW-1185">Reference proteome</keyword>
<dbReference type="CDD" id="cd00082">
    <property type="entry name" value="HisKA"/>
    <property type="match status" value="1"/>
</dbReference>
<dbReference type="Pfam" id="PF02518">
    <property type="entry name" value="HATPase_c"/>
    <property type="match status" value="1"/>
</dbReference>
<dbReference type="Gene3D" id="1.10.287.130">
    <property type="match status" value="1"/>
</dbReference>
<evidence type="ECO:0000256" key="6">
    <source>
        <dbReference type="SAM" id="Coils"/>
    </source>
</evidence>
<dbReference type="InterPro" id="IPR029016">
    <property type="entry name" value="GAF-like_dom_sf"/>
</dbReference>
<dbReference type="InterPro" id="IPR036097">
    <property type="entry name" value="HisK_dim/P_sf"/>
</dbReference>
<dbReference type="PRINTS" id="PR00344">
    <property type="entry name" value="BCTRLSENSOR"/>
</dbReference>
<evidence type="ECO:0000313" key="8">
    <source>
        <dbReference type="EMBL" id="USR89679.1"/>
    </source>
</evidence>
<reference evidence="8" key="1">
    <citation type="submission" date="2022-06" db="EMBL/GenBank/DDBJ databases">
        <title>Genome sequence of Phormidium yuhuli AB48 isolated from an industrial photobioreactor environment.</title>
        <authorList>
            <person name="Qiu Y."/>
            <person name="Noonan A.J.C."/>
            <person name="Dofher K."/>
            <person name="Koch M."/>
            <person name="Kieft B."/>
            <person name="Lin X."/>
            <person name="Ziels R.M."/>
            <person name="Hallam S.J."/>
        </authorList>
    </citation>
    <scope>NUCLEOTIDE SEQUENCE</scope>
    <source>
        <strain evidence="8">AB48</strain>
    </source>
</reference>
<comment type="catalytic activity">
    <reaction evidence="1">
        <text>ATP + protein L-histidine = ADP + protein N-phospho-L-histidine.</text>
        <dbReference type="EC" id="2.7.13.3"/>
    </reaction>
</comment>